<evidence type="ECO:0000313" key="1">
    <source>
        <dbReference type="EMBL" id="MDQ1123482.1"/>
    </source>
</evidence>
<dbReference type="Proteomes" id="UP001226691">
    <property type="component" value="Unassembled WGS sequence"/>
</dbReference>
<accession>A0ABU0TX21</accession>
<proteinExistence type="predicted"/>
<reference evidence="1 2" key="1">
    <citation type="submission" date="2023-07" db="EMBL/GenBank/DDBJ databases">
        <title>Functional and genomic diversity of the sorghum phyllosphere microbiome.</title>
        <authorList>
            <person name="Shade A."/>
        </authorList>
    </citation>
    <scope>NUCLEOTIDE SEQUENCE [LARGE SCALE GENOMIC DNA]</scope>
    <source>
        <strain evidence="1 2">SORGH_AS_1207</strain>
    </source>
</reference>
<evidence type="ECO:0000313" key="2">
    <source>
        <dbReference type="Proteomes" id="UP001226691"/>
    </source>
</evidence>
<dbReference type="EMBL" id="JAUTBF010000001">
    <property type="protein sequence ID" value="MDQ1123482.1"/>
    <property type="molecule type" value="Genomic_DNA"/>
</dbReference>
<organism evidence="1 2">
    <name type="scientific">Microbacterium trichothecenolyticum</name>
    <name type="common">Aureobacterium trichothecenolyticum</name>
    <dbReference type="NCBI Taxonomy" id="69370"/>
    <lineage>
        <taxon>Bacteria</taxon>
        <taxon>Bacillati</taxon>
        <taxon>Actinomycetota</taxon>
        <taxon>Actinomycetes</taxon>
        <taxon>Micrococcales</taxon>
        <taxon>Microbacteriaceae</taxon>
        <taxon>Microbacterium</taxon>
    </lineage>
</organism>
<keyword evidence="2" id="KW-1185">Reference proteome</keyword>
<name>A0ABU0TX21_MICTR</name>
<protein>
    <submittedName>
        <fullName evidence="1">Uncharacterized protein</fullName>
    </submittedName>
</protein>
<dbReference type="RefSeq" id="WP_307483094.1">
    <property type="nucleotide sequence ID" value="NZ_JAUTBF010000001.1"/>
</dbReference>
<gene>
    <name evidence="1" type="ORF">QE412_002055</name>
</gene>
<comment type="caution">
    <text evidence="1">The sequence shown here is derived from an EMBL/GenBank/DDBJ whole genome shotgun (WGS) entry which is preliminary data.</text>
</comment>
<sequence length="96" mass="10540">MTTTRRPGAGVVWARVEEGFHVASRHGVFIGYLDRAADDTYLAFDGRPRPLGRFANLVAAMSAVLTAHAQPPSPDDPIVLRQVHTSARSLPYVRTR</sequence>